<feature type="chain" id="PRO_5043540705" evidence="1">
    <location>
        <begin position="24"/>
        <end position="107"/>
    </location>
</feature>
<comment type="caution">
    <text evidence="2">The sequence shown here is derived from an EMBL/GenBank/DDBJ whole genome shotgun (WGS) entry which is preliminary data.</text>
</comment>
<name>A0AAV6U6X7_9ARAC</name>
<dbReference type="AlphaFoldDB" id="A0AAV6U6X7"/>
<organism evidence="2 3">
    <name type="scientific">Oedothorax gibbosus</name>
    <dbReference type="NCBI Taxonomy" id="931172"/>
    <lineage>
        <taxon>Eukaryota</taxon>
        <taxon>Metazoa</taxon>
        <taxon>Ecdysozoa</taxon>
        <taxon>Arthropoda</taxon>
        <taxon>Chelicerata</taxon>
        <taxon>Arachnida</taxon>
        <taxon>Araneae</taxon>
        <taxon>Araneomorphae</taxon>
        <taxon>Entelegynae</taxon>
        <taxon>Araneoidea</taxon>
        <taxon>Linyphiidae</taxon>
        <taxon>Erigoninae</taxon>
        <taxon>Oedothorax</taxon>
    </lineage>
</organism>
<dbReference type="EMBL" id="JAFNEN010000603">
    <property type="protein sequence ID" value="KAG8179779.1"/>
    <property type="molecule type" value="Genomic_DNA"/>
</dbReference>
<gene>
    <name evidence="2" type="ORF">JTE90_002820</name>
</gene>
<proteinExistence type="predicted"/>
<reference evidence="2 3" key="1">
    <citation type="journal article" date="2022" name="Nat. Ecol. Evol.">
        <title>A masculinizing supergene underlies an exaggerated male reproductive morph in a spider.</title>
        <authorList>
            <person name="Hendrickx F."/>
            <person name="De Corte Z."/>
            <person name="Sonet G."/>
            <person name="Van Belleghem S.M."/>
            <person name="Kostlbacher S."/>
            <person name="Vangestel C."/>
        </authorList>
    </citation>
    <scope>NUCLEOTIDE SEQUENCE [LARGE SCALE GENOMIC DNA]</scope>
    <source>
        <strain evidence="2">W744_W776</strain>
    </source>
</reference>
<evidence type="ECO:0000313" key="3">
    <source>
        <dbReference type="Proteomes" id="UP000827092"/>
    </source>
</evidence>
<accession>A0AAV6U6X7</accession>
<evidence type="ECO:0000256" key="1">
    <source>
        <dbReference type="SAM" id="SignalP"/>
    </source>
</evidence>
<keyword evidence="1" id="KW-0732">Signal</keyword>
<sequence>MTKRTVVAFALGTLIFGIHILNACSYSAGHCKQYGHACLGGHGKRSSNSPLIDMLLHDALKNQEKASPQLSDLDRRNLQDFWETAFNKNDEDWISDGDERNNRQIFN</sequence>
<protein>
    <submittedName>
        <fullName evidence="2">Uncharacterized protein</fullName>
    </submittedName>
</protein>
<dbReference type="Proteomes" id="UP000827092">
    <property type="component" value="Unassembled WGS sequence"/>
</dbReference>
<evidence type="ECO:0000313" key="2">
    <source>
        <dbReference type="EMBL" id="KAG8179779.1"/>
    </source>
</evidence>
<feature type="signal peptide" evidence="1">
    <location>
        <begin position="1"/>
        <end position="23"/>
    </location>
</feature>
<keyword evidence="3" id="KW-1185">Reference proteome</keyword>